<evidence type="ECO:0000313" key="1">
    <source>
        <dbReference type="EMBL" id="MEB3030383.1"/>
    </source>
</evidence>
<sequence>MFVDPAMLKDGAAHSHSAADHARAGAASLDQTAVTAGIFGSFGAADVFHQAISTCHTEHITTLTDHRRILTDVGGKAHYAAREFTGMDQHNAAELHAVRCNSAT</sequence>
<comment type="caution">
    <text evidence="1">The sequence shown here is derived from an EMBL/GenBank/DDBJ whole genome shotgun (WGS) entry which is preliminary data.</text>
</comment>
<proteinExistence type="predicted"/>
<dbReference type="EMBL" id="JAYJJU010000001">
    <property type="protein sequence ID" value="MEB3030383.1"/>
    <property type="molecule type" value="Genomic_DNA"/>
</dbReference>
<dbReference type="Proteomes" id="UP001298593">
    <property type="component" value="Unassembled WGS sequence"/>
</dbReference>
<evidence type="ECO:0000313" key="2">
    <source>
        <dbReference type="Proteomes" id="UP001298593"/>
    </source>
</evidence>
<organism evidence="1 2">
    <name type="scientific">[Mycobacterium] nativiensis</name>
    <dbReference type="NCBI Taxonomy" id="2855503"/>
    <lineage>
        <taxon>Bacteria</taxon>
        <taxon>Bacillati</taxon>
        <taxon>Actinomycetota</taxon>
        <taxon>Actinomycetes</taxon>
        <taxon>Mycobacteriales</taxon>
        <taxon>Mycobacteriaceae</taxon>
        <taxon>Mycolicibacter</taxon>
    </lineage>
</organism>
<dbReference type="Pfam" id="PF10817">
    <property type="entry name" value="DUF2563"/>
    <property type="match status" value="1"/>
</dbReference>
<gene>
    <name evidence="1" type="ORF">KV113_02340</name>
</gene>
<accession>A0ABU5XRR0</accession>
<keyword evidence="2" id="KW-1185">Reference proteome</keyword>
<protein>
    <submittedName>
        <fullName evidence="1">DUF2563 family protein</fullName>
    </submittedName>
</protein>
<dbReference type="InterPro" id="IPR022534">
    <property type="entry name" value="DUF2563"/>
</dbReference>
<reference evidence="1 2" key="1">
    <citation type="submission" date="2023-12" db="EMBL/GenBank/DDBJ databases">
        <title>Description of new species of Mycobacterium terrae complex isolated from sewage at the Sao Paulo Zoological Park Foundation in Brazil.</title>
        <authorList>
            <person name="Romagnoli C.L."/>
            <person name="Conceicao E.C."/>
            <person name="Machado E."/>
            <person name="Barreto L.B.P.F."/>
            <person name="Sharma A."/>
            <person name="Silva N.M."/>
            <person name="Marques L.E."/>
            <person name="Juliana M.A."/>
            <person name="Lourenco M.C.S."/>
            <person name="Digiampietri L.A."/>
            <person name="Suffys P.N."/>
            <person name="Viana-Niero C."/>
        </authorList>
    </citation>
    <scope>NUCLEOTIDE SEQUENCE [LARGE SCALE GENOMIC DNA]</scope>
    <source>
        <strain evidence="1 2">MYC340</strain>
    </source>
</reference>
<name>A0ABU5XRR0_9MYCO</name>
<dbReference type="RefSeq" id="WP_224973940.1">
    <property type="nucleotide sequence ID" value="NZ_JAYJJU010000001.1"/>
</dbReference>